<dbReference type="GO" id="GO:0007165">
    <property type="term" value="P:signal transduction"/>
    <property type="evidence" value="ECO:0007669"/>
    <property type="project" value="UniProtKB-KW"/>
</dbReference>
<keyword evidence="6 10" id="KW-1133">Transmembrane helix</keyword>
<feature type="transmembrane region" description="Helical" evidence="10">
    <location>
        <begin position="15"/>
        <end position="36"/>
    </location>
</feature>
<dbReference type="Proteomes" id="UP000504618">
    <property type="component" value="Unplaced"/>
</dbReference>
<dbReference type="GO" id="GO:0005886">
    <property type="term" value="C:plasma membrane"/>
    <property type="evidence" value="ECO:0007669"/>
    <property type="project" value="UniProtKB-SubCell"/>
</dbReference>
<evidence type="ECO:0000256" key="3">
    <source>
        <dbReference type="ARBA" id="ARBA00022606"/>
    </source>
</evidence>
<accession>A0A6J1QEJ9</accession>
<sequence>MLAYPAYYFVDENRYFYYIFLHMIICATACLTGLIAHDCMFFTYIEHTCGLFAVVKYRFEHVPHKRSNAEKSTIDCSNSLYYKNVVISIQAHRKALQFVKILEDTFSISLAVQLLLITICLSITLVQLSTQLHESAEAMRYFVFIMAQLFHLFCFSFQGQKLINYSLETRDN</sequence>
<proteinExistence type="predicted"/>
<keyword evidence="8" id="KW-0675">Receptor</keyword>
<name>A0A6J1QEJ9_9HYME</name>
<keyword evidence="3" id="KW-0716">Sensory transduction</keyword>
<dbReference type="PANTHER" id="PTHR21137">
    <property type="entry name" value="ODORANT RECEPTOR"/>
    <property type="match status" value="1"/>
</dbReference>
<dbReference type="OrthoDB" id="6617147at2759"/>
<evidence type="ECO:0000313" key="11">
    <source>
        <dbReference type="Proteomes" id="UP000504618"/>
    </source>
</evidence>
<evidence type="ECO:0000256" key="4">
    <source>
        <dbReference type="ARBA" id="ARBA00022692"/>
    </source>
</evidence>
<keyword evidence="11" id="KW-1185">Reference proteome</keyword>
<dbReference type="GO" id="GO:0004984">
    <property type="term" value="F:olfactory receptor activity"/>
    <property type="evidence" value="ECO:0007669"/>
    <property type="project" value="InterPro"/>
</dbReference>
<feature type="transmembrane region" description="Helical" evidence="10">
    <location>
        <begin position="106"/>
        <end position="126"/>
    </location>
</feature>
<dbReference type="PANTHER" id="PTHR21137:SF35">
    <property type="entry name" value="ODORANT RECEPTOR 19A-RELATED"/>
    <property type="match status" value="1"/>
</dbReference>
<evidence type="ECO:0000313" key="12">
    <source>
        <dbReference type="RefSeq" id="XP_024879135.1"/>
    </source>
</evidence>
<reference evidence="12" key="1">
    <citation type="submission" date="2025-08" db="UniProtKB">
        <authorList>
            <consortium name="RefSeq"/>
        </authorList>
    </citation>
    <scope>IDENTIFICATION</scope>
    <source>
        <tissue evidence="12">Whole body</tissue>
    </source>
</reference>
<dbReference type="GO" id="GO:0005549">
    <property type="term" value="F:odorant binding"/>
    <property type="evidence" value="ECO:0007669"/>
    <property type="project" value="InterPro"/>
</dbReference>
<dbReference type="Pfam" id="PF02949">
    <property type="entry name" value="7tm_6"/>
    <property type="match status" value="1"/>
</dbReference>
<keyword evidence="2" id="KW-1003">Cell membrane</keyword>
<feature type="non-terminal residue" evidence="12">
    <location>
        <position position="172"/>
    </location>
</feature>
<evidence type="ECO:0000256" key="7">
    <source>
        <dbReference type="ARBA" id="ARBA00023136"/>
    </source>
</evidence>
<keyword evidence="5" id="KW-0552">Olfaction</keyword>
<evidence type="ECO:0000256" key="8">
    <source>
        <dbReference type="ARBA" id="ARBA00023170"/>
    </source>
</evidence>
<dbReference type="GeneID" id="112459331"/>
<keyword evidence="4 10" id="KW-0812">Transmembrane</keyword>
<keyword evidence="7 10" id="KW-0472">Membrane</keyword>
<evidence type="ECO:0000256" key="6">
    <source>
        <dbReference type="ARBA" id="ARBA00022989"/>
    </source>
</evidence>
<feature type="transmembrane region" description="Helical" evidence="10">
    <location>
        <begin position="138"/>
        <end position="157"/>
    </location>
</feature>
<evidence type="ECO:0000256" key="5">
    <source>
        <dbReference type="ARBA" id="ARBA00022725"/>
    </source>
</evidence>
<evidence type="ECO:0000256" key="9">
    <source>
        <dbReference type="ARBA" id="ARBA00023224"/>
    </source>
</evidence>
<gene>
    <name evidence="12" type="primary">LOC112459331</name>
</gene>
<dbReference type="RefSeq" id="XP_024879135.1">
    <property type="nucleotide sequence ID" value="XM_025023367.1"/>
</dbReference>
<evidence type="ECO:0000256" key="1">
    <source>
        <dbReference type="ARBA" id="ARBA00004651"/>
    </source>
</evidence>
<keyword evidence="9" id="KW-0807">Transducer</keyword>
<evidence type="ECO:0000256" key="10">
    <source>
        <dbReference type="SAM" id="Phobius"/>
    </source>
</evidence>
<comment type="subcellular location">
    <subcellularLocation>
        <location evidence="1">Cell membrane</location>
        <topology evidence="1">Multi-pass membrane protein</topology>
    </subcellularLocation>
</comment>
<dbReference type="InterPro" id="IPR004117">
    <property type="entry name" value="7tm6_olfct_rcpt"/>
</dbReference>
<organism evidence="11 12">
    <name type="scientific">Temnothorax curvispinosus</name>
    <dbReference type="NCBI Taxonomy" id="300111"/>
    <lineage>
        <taxon>Eukaryota</taxon>
        <taxon>Metazoa</taxon>
        <taxon>Ecdysozoa</taxon>
        <taxon>Arthropoda</taxon>
        <taxon>Hexapoda</taxon>
        <taxon>Insecta</taxon>
        <taxon>Pterygota</taxon>
        <taxon>Neoptera</taxon>
        <taxon>Endopterygota</taxon>
        <taxon>Hymenoptera</taxon>
        <taxon>Apocrita</taxon>
        <taxon>Aculeata</taxon>
        <taxon>Formicoidea</taxon>
        <taxon>Formicidae</taxon>
        <taxon>Myrmicinae</taxon>
        <taxon>Temnothorax</taxon>
    </lineage>
</organism>
<protein>
    <submittedName>
        <fullName evidence="12">Uncharacterized protein LOC112459331</fullName>
    </submittedName>
</protein>
<evidence type="ECO:0000256" key="2">
    <source>
        <dbReference type="ARBA" id="ARBA00022475"/>
    </source>
</evidence>
<dbReference type="AlphaFoldDB" id="A0A6J1QEJ9"/>